<name>A0ABQ8SKM1_PERAM</name>
<evidence type="ECO:0000313" key="1">
    <source>
        <dbReference type="EMBL" id="KAJ4434695.1"/>
    </source>
</evidence>
<proteinExistence type="predicted"/>
<organism evidence="1 2">
    <name type="scientific">Periplaneta americana</name>
    <name type="common">American cockroach</name>
    <name type="synonym">Blatta americana</name>
    <dbReference type="NCBI Taxonomy" id="6978"/>
    <lineage>
        <taxon>Eukaryota</taxon>
        <taxon>Metazoa</taxon>
        <taxon>Ecdysozoa</taxon>
        <taxon>Arthropoda</taxon>
        <taxon>Hexapoda</taxon>
        <taxon>Insecta</taxon>
        <taxon>Pterygota</taxon>
        <taxon>Neoptera</taxon>
        <taxon>Polyneoptera</taxon>
        <taxon>Dictyoptera</taxon>
        <taxon>Blattodea</taxon>
        <taxon>Blattoidea</taxon>
        <taxon>Blattidae</taxon>
        <taxon>Blattinae</taxon>
        <taxon>Periplaneta</taxon>
    </lineage>
</organism>
<sequence>MAGLCEDCNEPSGSLKAFCMTLTSAGSTTADNDTVSLRLAWLYSRPSAYGAVILFRNDSLPAPRRSDSHSGSKCVAHNKMACFKHPYAFLLIGKASLVMAGKDELSSKAQLISA</sequence>
<protein>
    <submittedName>
        <fullName evidence="1">Uncharacterized protein</fullName>
    </submittedName>
</protein>
<gene>
    <name evidence="1" type="ORF">ANN_23263</name>
</gene>
<dbReference type="EMBL" id="JAJSOF020000025">
    <property type="protein sequence ID" value="KAJ4434695.1"/>
    <property type="molecule type" value="Genomic_DNA"/>
</dbReference>
<comment type="caution">
    <text evidence="1">The sequence shown here is derived from an EMBL/GenBank/DDBJ whole genome shotgun (WGS) entry which is preliminary data.</text>
</comment>
<dbReference type="Proteomes" id="UP001148838">
    <property type="component" value="Unassembled WGS sequence"/>
</dbReference>
<accession>A0ABQ8SKM1</accession>
<reference evidence="1 2" key="1">
    <citation type="journal article" date="2022" name="Allergy">
        <title>Genome assembly and annotation of Periplaneta americana reveal a comprehensive cockroach allergen profile.</title>
        <authorList>
            <person name="Wang L."/>
            <person name="Xiong Q."/>
            <person name="Saelim N."/>
            <person name="Wang L."/>
            <person name="Nong W."/>
            <person name="Wan A.T."/>
            <person name="Shi M."/>
            <person name="Liu X."/>
            <person name="Cao Q."/>
            <person name="Hui J.H.L."/>
            <person name="Sookrung N."/>
            <person name="Leung T.F."/>
            <person name="Tungtrongchitr A."/>
            <person name="Tsui S.K.W."/>
        </authorList>
    </citation>
    <scope>NUCLEOTIDE SEQUENCE [LARGE SCALE GENOMIC DNA]</scope>
    <source>
        <strain evidence="1">PWHHKU_190912</strain>
    </source>
</reference>
<evidence type="ECO:0000313" key="2">
    <source>
        <dbReference type="Proteomes" id="UP001148838"/>
    </source>
</evidence>
<keyword evidence="2" id="KW-1185">Reference proteome</keyword>